<organism evidence="2 3">
    <name type="scientific">Kushneria avicenniae</name>
    <dbReference type="NCBI Taxonomy" id="402385"/>
    <lineage>
        <taxon>Bacteria</taxon>
        <taxon>Pseudomonadati</taxon>
        <taxon>Pseudomonadota</taxon>
        <taxon>Gammaproteobacteria</taxon>
        <taxon>Oceanospirillales</taxon>
        <taxon>Halomonadaceae</taxon>
        <taxon>Kushneria</taxon>
    </lineage>
</organism>
<dbReference type="AlphaFoldDB" id="A0A1I1JM16"/>
<proteinExistence type="predicted"/>
<feature type="chain" id="PRO_5011532042" evidence="1">
    <location>
        <begin position="23"/>
        <end position="183"/>
    </location>
</feature>
<protein>
    <submittedName>
        <fullName evidence="2">YfaZ</fullName>
    </submittedName>
</protein>
<accession>A0A1I1JM16</accession>
<feature type="signal peptide" evidence="1">
    <location>
        <begin position="1"/>
        <end position="22"/>
    </location>
</feature>
<gene>
    <name evidence="2" type="ORF">SAMN05421848_1628</name>
</gene>
<dbReference type="EMBL" id="FOLY01000003">
    <property type="protein sequence ID" value="SFC49201.1"/>
    <property type="molecule type" value="Genomic_DNA"/>
</dbReference>
<keyword evidence="3" id="KW-1185">Reference proteome</keyword>
<dbReference type="RefSeq" id="WP_090132755.1">
    <property type="nucleotide sequence ID" value="NZ_FOLY01000003.1"/>
</dbReference>
<sequence length="183" mass="19047">MKKIIISALGAGLALASLNASALSLSASGGEDAHGFQVNQGLLPGFSAGLGYFSTNDSGNNTKAYSGQLMFSPYLPGVDVSLGGRYQYLDSDYGDGGGLGLGGSAYVDTPIPRVSVGGYGFYTPEGLSHGDVNESYEYGARARATLIANTYGYVGYRYYHTDFDNHDGKTLFSGPELGVSVGF</sequence>
<dbReference type="Proteomes" id="UP000199046">
    <property type="component" value="Unassembled WGS sequence"/>
</dbReference>
<dbReference type="InterPro" id="IPR009998">
    <property type="entry name" value="YfaZ"/>
</dbReference>
<dbReference type="Pfam" id="PF07437">
    <property type="entry name" value="YfaZ"/>
    <property type="match status" value="1"/>
</dbReference>
<name>A0A1I1JM16_9GAMM</name>
<keyword evidence="1" id="KW-0732">Signal</keyword>
<dbReference type="STRING" id="402385.SAMN05421848_1628"/>
<evidence type="ECO:0000313" key="3">
    <source>
        <dbReference type="Proteomes" id="UP000199046"/>
    </source>
</evidence>
<evidence type="ECO:0000256" key="1">
    <source>
        <dbReference type="SAM" id="SignalP"/>
    </source>
</evidence>
<dbReference type="OrthoDB" id="6366116at2"/>
<reference evidence="3" key="1">
    <citation type="submission" date="2016-10" db="EMBL/GenBank/DDBJ databases">
        <authorList>
            <person name="Varghese N."/>
            <person name="Submissions S."/>
        </authorList>
    </citation>
    <scope>NUCLEOTIDE SEQUENCE [LARGE SCALE GENOMIC DNA]</scope>
    <source>
        <strain evidence="3">DSM 23439</strain>
    </source>
</reference>
<evidence type="ECO:0000313" key="2">
    <source>
        <dbReference type="EMBL" id="SFC49201.1"/>
    </source>
</evidence>